<evidence type="ECO:0000259" key="4">
    <source>
        <dbReference type="Pfam" id="PF07889"/>
    </source>
</evidence>
<keyword evidence="3" id="KW-0472">Membrane</keyword>
<dbReference type="InterPro" id="IPR012458">
    <property type="entry name" value="DUF1664"/>
</dbReference>
<reference evidence="5 6" key="1">
    <citation type="submission" date="2015-01" db="EMBL/GenBank/DDBJ databases">
        <title>Genome of allotetraploid Gossypium barbadense reveals genomic plasticity and fiber elongation in cotton evolution.</title>
        <authorList>
            <person name="Chen X."/>
            <person name="Liu X."/>
            <person name="Zhao B."/>
            <person name="Zheng H."/>
            <person name="Hu Y."/>
            <person name="Lu G."/>
            <person name="Yang C."/>
            <person name="Chen J."/>
            <person name="Shan C."/>
            <person name="Zhang L."/>
            <person name="Zhou Y."/>
            <person name="Wang L."/>
            <person name="Guo W."/>
            <person name="Bai Y."/>
            <person name="Ruan J."/>
            <person name="Shangguan X."/>
            <person name="Mao Y."/>
            <person name="Jiang J."/>
            <person name="Zhu Y."/>
            <person name="Lei J."/>
            <person name="Kang H."/>
            <person name="Chen S."/>
            <person name="He X."/>
            <person name="Wang R."/>
            <person name="Wang Y."/>
            <person name="Chen J."/>
            <person name="Wang L."/>
            <person name="Yu S."/>
            <person name="Wang B."/>
            <person name="Wei J."/>
            <person name="Song S."/>
            <person name="Lu X."/>
            <person name="Gao Z."/>
            <person name="Gu W."/>
            <person name="Deng X."/>
            <person name="Ma D."/>
            <person name="Wang S."/>
            <person name="Liang W."/>
            <person name="Fang L."/>
            <person name="Cai C."/>
            <person name="Zhu X."/>
            <person name="Zhou B."/>
            <person name="Zhang Y."/>
            <person name="Chen Z."/>
            <person name="Xu S."/>
            <person name="Zhu R."/>
            <person name="Wang S."/>
            <person name="Zhang T."/>
            <person name="Zhao G."/>
        </authorList>
    </citation>
    <scope>NUCLEOTIDE SEQUENCE [LARGE SCALE GENOMIC DNA]</scope>
    <source>
        <strain evidence="6">cv. Xinhai21</strain>
        <tissue evidence="5">Leaf</tissue>
    </source>
</reference>
<dbReference type="Proteomes" id="UP000239757">
    <property type="component" value="Unassembled WGS sequence"/>
</dbReference>
<evidence type="ECO:0000256" key="3">
    <source>
        <dbReference type="SAM" id="Phobius"/>
    </source>
</evidence>
<organism evidence="5 6">
    <name type="scientific">Gossypium barbadense</name>
    <name type="common">Sea Island cotton</name>
    <name type="synonym">Hibiscus barbadensis</name>
    <dbReference type="NCBI Taxonomy" id="3634"/>
    <lineage>
        <taxon>Eukaryota</taxon>
        <taxon>Viridiplantae</taxon>
        <taxon>Streptophyta</taxon>
        <taxon>Embryophyta</taxon>
        <taxon>Tracheophyta</taxon>
        <taxon>Spermatophyta</taxon>
        <taxon>Magnoliopsida</taxon>
        <taxon>eudicotyledons</taxon>
        <taxon>Gunneridae</taxon>
        <taxon>Pentapetalae</taxon>
        <taxon>rosids</taxon>
        <taxon>malvids</taxon>
        <taxon>Malvales</taxon>
        <taxon>Malvaceae</taxon>
        <taxon>Malvoideae</taxon>
        <taxon>Gossypium</taxon>
    </lineage>
</organism>
<feature type="compositionally biased region" description="Basic and acidic residues" evidence="2">
    <location>
        <begin position="381"/>
        <end position="390"/>
    </location>
</feature>
<feature type="region of interest" description="Disordered" evidence="2">
    <location>
        <begin position="373"/>
        <end position="398"/>
    </location>
</feature>
<accession>A0A2P5XAJ6</accession>
<name>A0A2P5XAJ6_GOSBA</name>
<feature type="compositionally biased region" description="Basic and acidic residues" evidence="2">
    <location>
        <begin position="307"/>
        <end position="317"/>
    </location>
</feature>
<gene>
    <name evidence="5" type="ORF">GOBAR_AA20321</name>
</gene>
<keyword evidence="3" id="KW-1133">Transmembrane helix</keyword>
<keyword evidence="3" id="KW-0812">Transmembrane</keyword>
<dbReference type="EMBL" id="KZ665311">
    <property type="protein sequence ID" value="PPS00346.1"/>
    <property type="molecule type" value="Genomic_DNA"/>
</dbReference>
<keyword evidence="1" id="KW-0175">Coiled coil</keyword>
<dbReference type="PANTHER" id="PTHR46667:SF6">
    <property type="entry name" value="OS01G0185100 PROTEIN"/>
    <property type="match status" value="1"/>
</dbReference>
<evidence type="ECO:0000256" key="2">
    <source>
        <dbReference type="SAM" id="MobiDB-lite"/>
    </source>
</evidence>
<dbReference type="Pfam" id="PF07889">
    <property type="entry name" value="DUF1664"/>
    <property type="match status" value="1"/>
</dbReference>
<dbReference type="AlphaFoldDB" id="A0A2P5XAJ6"/>
<sequence length="425" mass="47583">MAMQTGVGFSKILILAGAGTSHFHSLTLTILIFSFCYTGTILLKNGKLSDMLGELQSLVKGLEKTGDQSDDSDALLAQVRRLSTEIRQLASARQITVLNGDSGVKLTSLVIPAATLGALGYGYMWWKGISFSDLFWVTKRNMALAVENLTKHLDSVSDALSAAKKHLTQRIQNLDDKMETQKEISKSIQASVEEARMDLSNIEYDLDALQRMISGLDGKIGSLEYKQDLANAGVWYLCNIVGGKKAKMPEALQEQLKLSGKPRTLLMHSGTPTTKGLKDFVDIFSASMKDSGRDAIVQDDIYNLEDEPRGLDRGWHHQERKRQNNHKTDEPMGHNEASIGPNSLDKTTESQDVKFRPRYAHEDKSMRSHPYWMNQPRRRREAPPHDDNGHSKNIGIRAGHPLYDKTTFIALNKLYKKKRLPILFS</sequence>
<dbReference type="OrthoDB" id="544175at2759"/>
<feature type="region of interest" description="Disordered" evidence="2">
    <location>
        <begin position="307"/>
        <end position="351"/>
    </location>
</feature>
<dbReference type="PANTHER" id="PTHR46667">
    <property type="entry name" value="OS05G0182700 PROTEIN"/>
    <property type="match status" value="1"/>
</dbReference>
<feature type="coiled-coil region" evidence="1">
    <location>
        <begin position="157"/>
        <end position="212"/>
    </location>
</feature>
<feature type="transmembrane region" description="Helical" evidence="3">
    <location>
        <begin position="12"/>
        <end position="35"/>
    </location>
</feature>
<evidence type="ECO:0000313" key="6">
    <source>
        <dbReference type="Proteomes" id="UP000239757"/>
    </source>
</evidence>
<evidence type="ECO:0000313" key="5">
    <source>
        <dbReference type="EMBL" id="PPS00346.1"/>
    </source>
</evidence>
<protein>
    <recommendedName>
        <fullName evidence="4">DUF1664 domain-containing protein</fullName>
    </recommendedName>
</protein>
<feature type="domain" description="DUF1664" evidence="4">
    <location>
        <begin position="106"/>
        <end position="227"/>
    </location>
</feature>
<evidence type="ECO:0000256" key="1">
    <source>
        <dbReference type="SAM" id="Coils"/>
    </source>
</evidence>
<proteinExistence type="predicted"/>